<evidence type="ECO:0000259" key="6">
    <source>
        <dbReference type="Pfam" id="PF00441"/>
    </source>
</evidence>
<dbReference type="GO" id="GO:0003995">
    <property type="term" value="F:acyl-CoA dehydrogenase activity"/>
    <property type="evidence" value="ECO:0007669"/>
    <property type="project" value="TreeGrafter"/>
</dbReference>
<accession>A0A7I7T5A5</accession>
<dbReference type="Gene3D" id="1.10.540.10">
    <property type="entry name" value="Acyl-CoA dehydrogenase/oxidase, N-terminal domain"/>
    <property type="match status" value="1"/>
</dbReference>
<dbReference type="KEGG" id="mhev:MHEL_19120"/>
<dbReference type="EMBL" id="AP022596">
    <property type="protein sequence ID" value="BBY63669.1"/>
    <property type="molecule type" value="Genomic_DNA"/>
</dbReference>
<comment type="similarity">
    <text evidence="2">Belongs to the acyl-CoA dehydrogenase family.</text>
</comment>
<dbReference type="Pfam" id="PF02771">
    <property type="entry name" value="Acyl-CoA_dh_N"/>
    <property type="match status" value="1"/>
</dbReference>
<keyword evidence="9" id="KW-1185">Reference proteome</keyword>
<gene>
    <name evidence="8" type="primary">acd_3</name>
    <name evidence="8" type="ORF">MHEL_19120</name>
</gene>
<keyword evidence="5" id="KW-0560">Oxidoreductase</keyword>
<reference evidence="8 9" key="1">
    <citation type="journal article" date="2019" name="Emerg. Microbes Infect.">
        <title>Comprehensive subspecies identification of 175 nontuberculous mycobacteria species based on 7547 genomic profiles.</title>
        <authorList>
            <person name="Matsumoto Y."/>
            <person name="Kinjo T."/>
            <person name="Motooka D."/>
            <person name="Nabeya D."/>
            <person name="Jung N."/>
            <person name="Uechi K."/>
            <person name="Horii T."/>
            <person name="Iida T."/>
            <person name="Fujita J."/>
            <person name="Nakamura S."/>
        </authorList>
    </citation>
    <scope>NUCLEOTIDE SEQUENCE [LARGE SCALE GENOMIC DNA]</scope>
    <source>
        <strain evidence="8 9">JCM 30396</strain>
    </source>
</reference>
<evidence type="ECO:0000313" key="8">
    <source>
        <dbReference type="EMBL" id="BBY63669.1"/>
    </source>
</evidence>
<evidence type="ECO:0000256" key="5">
    <source>
        <dbReference type="ARBA" id="ARBA00023002"/>
    </source>
</evidence>
<feature type="domain" description="Acyl-CoA dehydrogenase/oxidase N-terminal" evidence="7">
    <location>
        <begin position="5"/>
        <end position="117"/>
    </location>
</feature>
<keyword evidence="4" id="KW-0274">FAD</keyword>
<evidence type="ECO:0000256" key="2">
    <source>
        <dbReference type="ARBA" id="ARBA00009347"/>
    </source>
</evidence>
<dbReference type="Pfam" id="PF00441">
    <property type="entry name" value="Acyl-CoA_dh_1"/>
    <property type="match status" value="1"/>
</dbReference>
<evidence type="ECO:0000259" key="7">
    <source>
        <dbReference type="Pfam" id="PF02771"/>
    </source>
</evidence>
<dbReference type="InterPro" id="IPR009100">
    <property type="entry name" value="AcylCoA_DH/oxidase_NM_dom_sf"/>
</dbReference>
<dbReference type="Proteomes" id="UP000467148">
    <property type="component" value="Chromosome"/>
</dbReference>
<dbReference type="AlphaFoldDB" id="A0A7I7T5A5"/>
<name>A0A7I7T5A5_9MYCO</name>
<dbReference type="InterPro" id="IPR036250">
    <property type="entry name" value="AcylCo_DH-like_C"/>
</dbReference>
<dbReference type="CDD" id="cd00567">
    <property type="entry name" value="ACAD"/>
    <property type="match status" value="1"/>
</dbReference>
<evidence type="ECO:0000256" key="4">
    <source>
        <dbReference type="ARBA" id="ARBA00022827"/>
    </source>
</evidence>
<protein>
    <submittedName>
        <fullName evidence="8">Acyl-CoA dehydrogenase</fullName>
    </submittedName>
</protein>
<dbReference type="SUPFAM" id="SSF47203">
    <property type="entry name" value="Acyl-CoA dehydrogenase C-terminal domain-like"/>
    <property type="match status" value="1"/>
</dbReference>
<dbReference type="GO" id="GO:0050660">
    <property type="term" value="F:flavin adenine dinucleotide binding"/>
    <property type="evidence" value="ECO:0007669"/>
    <property type="project" value="InterPro"/>
</dbReference>
<dbReference type="PANTHER" id="PTHR43884:SF20">
    <property type="entry name" value="ACYL-COA DEHYDROGENASE FADE28"/>
    <property type="match status" value="1"/>
</dbReference>
<evidence type="ECO:0000256" key="3">
    <source>
        <dbReference type="ARBA" id="ARBA00022630"/>
    </source>
</evidence>
<proteinExistence type="inferred from homology"/>
<dbReference type="Gene3D" id="2.40.110.10">
    <property type="entry name" value="Butyryl-CoA Dehydrogenase, subunit A, domain 2"/>
    <property type="match status" value="1"/>
</dbReference>
<dbReference type="RefSeq" id="WP_163747300.1">
    <property type="nucleotide sequence ID" value="NZ_AP022596.1"/>
</dbReference>
<evidence type="ECO:0000313" key="9">
    <source>
        <dbReference type="Proteomes" id="UP000467148"/>
    </source>
</evidence>
<dbReference type="InterPro" id="IPR046373">
    <property type="entry name" value="Acyl-CoA_Oxase/DH_mid-dom_sf"/>
</dbReference>
<dbReference type="InterPro" id="IPR037069">
    <property type="entry name" value="AcylCoA_DH/ox_N_sf"/>
</dbReference>
<dbReference type="Gene3D" id="1.20.140.10">
    <property type="entry name" value="Butyryl-CoA Dehydrogenase, subunit A, domain 3"/>
    <property type="match status" value="1"/>
</dbReference>
<sequence>MSPLTTEQRDLAGAVADLMAKRSPEAEVRRLMATDTGYDPAVWAELAAMGLLGLAVPEAFGGSGAGAVEVGLVMEAMGRALLCAPYLSTAVLTTQLLLALGDTKEQADALPRIAAGELIATVAFAEPGSARPPGEPKTVARSAGFEWRLWGTKTYVLDATIAGRIYVLAGSAVFAVEPDAPGVEITALTTVDATRKQGRLVLSDTPARLVGSLEAGSAALDRALDHTSAALLGEQAGGAMQAMQMAADYAKTRFQFGRAIGSFQAIKHMCADMLLDAESAVSAARHVAAAFDADDPGRLLDLAAAQSYCSEAFVSVAANAIQVHGGIGFTWEHPAHLYLRRARTNAELFGDPAWHRERYVRLREAQ</sequence>
<evidence type="ECO:0000256" key="1">
    <source>
        <dbReference type="ARBA" id="ARBA00001974"/>
    </source>
</evidence>
<dbReference type="InterPro" id="IPR009075">
    <property type="entry name" value="AcylCo_DH/oxidase_C"/>
</dbReference>
<organism evidence="8 9">
    <name type="scientific">Mycolicibacterium helvum</name>
    <dbReference type="NCBI Taxonomy" id="1534349"/>
    <lineage>
        <taxon>Bacteria</taxon>
        <taxon>Bacillati</taxon>
        <taxon>Actinomycetota</taxon>
        <taxon>Actinomycetes</taxon>
        <taxon>Mycobacteriales</taxon>
        <taxon>Mycobacteriaceae</taxon>
        <taxon>Mycolicibacterium</taxon>
    </lineage>
</organism>
<dbReference type="PANTHER" id="PTHR43884">
    <property type="entry name" value="ACYL-COA DEHYDROGENASE"/>
    <property type="match status" value="1"/>
</dbReference>
<comment type="cofactor">
    <cofactor evidence="1">
        <name>FAD</name>
        <dbReference type="ChEBI" id="CHEBI:57692"/>
    </cofactor>
</comment>
<feature type="domain" description="Acyl-CoA dehydrogenase/oxidase C-terminal" evidence="6">
    <location>
        <begin position="216"/>
        <end position="357"/>
    </location>
</feature>
<keyword evidence="3" id="KW-0285">Flavoprotein</keyword>
<dbReference type="SUPFAM" id="SSF56645">
    <property type="entry name" value="Acyl-CoA dehydrogenase NM domain-like"/>
    <property type="match status" value="1"/>
</dbReference>
<dbReference type="InterPro" id="IPR013786">
    <property type="entry name" value="AcylCoA_DH/ox_N"/>
</dbReference>